<name>A0A4R4WAC9_9ACTN</name>
<gene>
    <name evidence="2" type="ORF">E1292_00780</name>
</gene>
<dbReference type="AlphaFoldDB" id="A0A4R4WAC9"/>
<proteinExistence type="predicted"/>
<evidence type="ECO:0000313" key="2">
    <source>
        <dbReference type="EMBL" id="TDD12824.1"/>
    </source>
</evidence>
<dbReference type="Proteomes" id="UP000295258">
    <property type="component" value="Unassembled WGS sequence"/>
</dbReference>
<reference evidence="2 3" key="1">
    <citation type="submission" date="2019-03" db="EMBL/GenBank/DDBJ databases">
        <title>Draft genome sequences of novel Actinobacteria.</title>
        <authorList>
            <person name="Sahin N."/>
            <person name="Ay H."/>
            <person name="Saygin H."/>
        </authorList>
    </citation>
    <scope>NUCLEOTIDE SEQUENCE [LARGE SCALE GENOMIC DNA]</scope>
    <source>
        <strain evidence="2 3">KC310</strain>
    </source>
</reference>
<organism evidence="2 3">
    <name type="scientific">Nonomuraea deserti</name>
    <dbReference type="NCBI Taxonomy" id="1848322"/>
    <lineage>
        <taxon>Bacteria</taxon>
        <taxon>Bacillati</taxon>
        <taxon>Actinomycetota</taxon>
        <taxon>Actinomycetes</taxon>
        <taxon>Streptosporangiales</taxon>
        <taxon>Streptosporangiaceae</taxon>
        <taxon>Nonomuraea</taxon>
    </lineage>
</organism>
<dbReference type="EMBL" id="SMKO01000001">
    <property type="protein sequence ID" value="TDD12824.1"/>
    <property type="molecule type" value="Genomic_DNA"/>
</dbReference>
<evidence type="ECO:0000313" key="3">
    <source>
        <dbReference type="Proteomes" id="UP000295258"/>
    </source>
</evidence>
<comment type="caution">
    <text evidence="2">The sequence shown here is derived from an EMBL/GenBank/DDBJ whole genome shotgun (WGS) entry which is preliminary data.</text>
</comment>
<feature type="region of interest" description="Disordered" evidence="1">
    <location>
        <begin position="1"/>
        <end position="46"/>
    </location>
</feature>
<sequence length="141" mass="14807">MSPCPHTPACPPPICLPSSLRTPSTPAATPEPTQPPGTSSGSHDGYETSAKYVRKFAGTMDASATGVDTVKEATPRFEGWDLVPLAGVPIVGLMFVNRFNTITDTWKDSAGILSEVLRTDSGKVSRAADNYVAAERAGTVK</sequence>
<dbReference type="RefSeq" id="WP_132590893.1">
    <property type="nucleotide sequence ID" value="NZ_SMKO01000001.1"/>
</dbReference>
<feature type="compositionally biased region" description="Low complexity" evidence="1">
    <location>
        <begin position="16"/>
        <end position="31"/>
    </location>
</feature>
<evidence type="ECO:0000256" key="1">
    <source>
        <dbReference type="SAM" id="MobiDB-lite"/>
    </source>
</evidence>
<feature type="compositionally biased region" description="Pro residues" evidence="1">
    <location>
        <begin position="1"/>
        <end position="15"/>
    </location>
</feature>
<keyword evidence="3" id="KW-1185">Reference proteome</keyword>
<protein>
    <submittedName>
        <fullName evidence="2">Uncharacterized protein</fullName>
    </submittedName>
</protein>
<accession>A0A4R4WAC9</accession>